<dbReference type="RefSeq" id="WP_184828673.1">
    <property type="nucleotide sequence ID" value="NZ_JACHMM010000001.1"/>
</dbReference>
<gene>
    <name evidence="4" type="ORF">HD601_006275</name>
</gene>
<dbReference type="InterPro" id="IPR055170">
    <property type="entry name" value="GFO_IDH_MocA-like_dom"/>
</dbReference>
<dbReference type="Gene3D" id="3.30.360.10">
    <property type="entry name" value="Dihydrodipicolinate Reductase, domain 2"/>
    <property type="match status" value="1"/>
</dbReference>
<evidence type="ECO:0000259" key="2">
    <source>
        <dbReference type="Pfam" id="PF01408"/>
    </source>
</evidence>
<dbReference type="Pfam" id="PF22725">
    <property type="entry name" value="GFO_IDH_MocA_C3"/>
    <property type="match status" value="1"/>
</dbReference>
<feature type="domain" description="GFO/IDH/MocA-like oxidoreductase" evidence="3">
    <location>
        <begin position="136"/>
        <end position="258"/>
    </location>
</feature>
<evidence type="ECO:0000313" key="5">
    <source>
        <dbReference type="Proteomes" id="UP000542813"/>
    </source>
</evidence>
<dbReference type="EMBL" id="JACHMM010000001">
    <property type="protein sequence ID" value="MBB5791700.1"/>
    <property type="molecule type" value="Genomic_DNA"/>
</dbReference>
<reference evidence="4 5" key="1">
    <citation type="submission" date="2020-08" db="EMBL/GenBank/DDBJ databases">
        <title>Sequencing the genomes of 1000 actinobacteria strains.</title>
        <authorList>
            <person name="Klenk H.-P."/>
        </authorList>
    </citation>
    <scope>NUCLEOTIDE SEQUENCE [LARGE SCALE GENOMIC DNA]</scope>
    <source>
        <strain evidence="4 5">DSM 102122</strain>
    </source>
</reference>
<comment type="caution">
    <text evidence="4">The sequence shown here is derived from an EMBL/GenBank/DDBJ whole genome shotgun (WGS) entry which is preliminary data.</text>
</comment>
<accession>A0A7W9GX66</accession>
<dbReference type="SUPFAM" id="SSF51735">
    <property type="entry name" value="NAD(P)-binding Rossmann-fold domains"/>
    <property type="match status" value="1"/>
</dbReference>
<keyword evidence="1" id="KW-0560">Oxidoreductase</keyword>
<dbReference type="InterPro" id="IPR050463">
    <property type="entry name" value="Gfo/Idh/MocA_oxidrdct_glycsds"/>
</dbReference>
<dbReference type="InterPro" id="IPR000683">
    <property type="entry name" value="Gfo/Idh/MocA-like_OxRdtase_N"/>
</dbReference>
<evidence type="ECO:0000256" key="1">
    <source>
        <dbReference type="ARBA" id="ARBA00023002"/>
    </source>
</evidence>
<keyword evidence="5" id="KW-1185">Reference proteome</keyword>
<proteinExistence type="predicted"/>
<dbReference type="PANTHER" id="PTHR43818">
    <property type="entry name" value="BCDNA.GH03377"/>
    <property type="match status" value="1"/>
</dbReference>
<dbReference type="Gene3D" id="3.40.50.720">
    <property type="entry name" value="NAD(P)-binding Rossmann-like Domain"/>
    <property type="match status" value="1"/>
</dbReference>
<dbReference type="PANTHER" id="PTHR43818:SF11">
    <property type="entry name" value="BCDNA.GH03377"/>
    <property type="match status" value="1"/>
</dbReference>
<feature type="domain" description="Gfo/Idh/MocA-like oxidoreductase N-terminal" evidence="2">
    <location>
        <begin position="5"/>
        <end position="124"/>
    </location>
</feature>
<name>A0A7W9GX66_9ACTN</name>
<dbReference type="Pfam" id="PF01408">
    <property type="entry name" value="GFO_IDH_MocA"/>
    <property type="match status" value="1"/>
</dbReference>
<dbReference type="Proteomes" id="UP000542813">
    <property type="component" value="Unassembled WGS sequence"/>
</dbReference>
<organism evidence="4 5">
    <name type="scientific">Jiangella mangrovi</name>
    <dbReference type="NCBI Taxonomy" id="1524084"/>
    <lineage>
        <taxon>Bacteria</taxon>
        <taxon>Bacillati</taxon>
        <taxon>Actinomycetota</taxon>
        <taxon>Actinomycetes</taxon>
        <taxon>Jiangellales</taxon>
        <taxon>Jiangellaceae</taxon>
        <taxon>Jiangella</taxon>
    </lineage>
</organism>
<protein>
    <submittedName>
        <fullName evidence="4">Putative dehydrogenase</fullName>
    </submittedName>
</protein>
<evidence type="ECO:0000313" key="4">
    <source>
        <dbReference type="EMBL" id="MBB5791700.1"/>
    </source>
</evidence>
<dbReference type="AlphaFoldDB" id="A0A7W9GX66"/>
<dbReference type="SUPFAM" id="SSF55347">
    <property type="entry name" value="Glyceraldehyde-3-phosphate dehydrogenase-like, C-terminal domain"/>
    <property type="match status" value="1"/>
</dbReference>
<sequence>MADRLRVAVVGLNFGRWLVENELLTGPGSQACELVGVCDLDVAKARALAGSWSVAAYADYDEVLADPGVDAVVLMVGPVGKGALVSRVVAAGKPVMTTKPFETSSALALSALREAAAAEVPVFLNSPTAVPEPDMRTLLDWIGRHDLGRPVAYRASTWCAYRERPDGSWYDDPALCPAAPITRLGVYLLNDLARFVAPVRDVAVQQSRLFTGRPTSDNAQLALVHDDGTLGTVFASFCVGDGQPYLRSMELNFERGTLYRNVGMAPGDDRRLVRLGVSAVVDGVRVVDAAEVEQSDTGYQWELFRRACRGEDVGPLIAPEQVASAIGVLERLT</sequence>
<dbReference type="GO" id="GO:0000166">
    <property type="term" value="F:nucleotide binding"/>
    <property type="evidence" value="ECO:0007669"/>
    <property type="project" value="InterPro"/>
</dbReference>
<dbReference type="GO" id="GO:0016491">
    <property type="term" value="F:oxidoreductase activity"/>
    <property type="evidence" value="ECO:0007669"/>
    <property type="project" value="UniProtKB-KW"/>
</dbReference>
<evidence type="ECO:0000259" key="3">
    <source>
        <dbReference type="Pfam" id="PF22725"/>
    </source>
</evidence>
<dbReference type="InterPro" id="IPR036291">
    <property type="entry name" value="NAD(P)-bd_dom_sf"/>
</dbReference>